<accession>A0A4Z0YVP0</accession>
<evidence type="ECO:0000313" key="1">
    <source>
        <dbReference type="EMBL" id="TGJ82493.1"/>
    </source>
</evidence>
<dbReference type="InterPro" id="IPR021842">
    <property type="entry name" value="DUF3435"/>
</dbReference>
<protein>
    <submittedName>
        <fullName evidence="1">Uncharacterized protein</fullName>
    </submittedName>
</protein>
<dbReference type="OrthoDB" id="4697250at2759"/>
<gene>
    <name evidence="1" type="ORF">E0Z10_g6280</name>
</gene>
<organism evidence="1 2">
    <name type="scientific">Xylaria hypoxylon</name>
    <dbReference type="NCBI Taxonomy" id="37992"/>
    <lineage>
        <taxon>Eukaryota</taxon>
        <taxon>Fungi</taxon>
        <taxon>Dikarya</taxon>
        <taxon>Ascomycota</taxon>
        <taxon>Pezizomycotina</taxon>
        <taxon>Sordariomycetes</taxon>
        <taxon>Xylariomycetidae</taxon>
        <taxon>Xylariales</taxon>
        <taxon>Xylariaceae</taxon>
        <taxon>Xylaria</taxon>
    </lineage>
</organism>
<keyword evidence="2" id="KW-1185">Reference proteome</keyword>
<dbReference type="Proteomes" id="UP000297716">
    <property type="component" value="Unassembled WGS sequence"/>
</dbReference>
<dbReference type="STRING" id="37992.A0A4Z0YVP0"/>
<dbReference type="Pfam" id="PF11917">
    <property type="entry name" value="DUF3435"/>
    <property type="match status" value="1"/>
</dbReference>
<dbReference type="EMBL" id="SKBN01000126">
    <property type="protein sequence ID" value="TGJ82493.1"/>
    <property type="molecule type" value="Genomic_DNA"/>
</dbReference>
<reference evidence="1 2" key="1">
    <citation type="submission" date="2019-03" db="EMBL/GenBank/DDBJ databases">
        <title>Draft genome sequence of Xylaria hypoxylon DSM 108379, a ubiquitous saprotrophic-parasitic fungi on hardwood.</title>
        <authorList>
            <person name="Buettner E."/>
            <person name="Leonhardt S."/>
            <person name="Gebauer A.M."/>
            <person name="Liers C."/>
            <person name="Hofrichter M."/>
            <person name="Kellner H."/>
        </authorList>
    </citation>
    <scope>NUCLEOTIDE SEQUENCE [LARGE SCALE GENOMIC DNA]</scope>
    <source>
        <strain evidence="1 2">DSM 108379</strain>
    </source>
</reference>
<name>A0A4Z0YVP0_9PEZI</name>
<proteinExistence type="predicted"/>
<dbReference type="AlphaFoldDB" id="A0A4Z0YVP0"/>
<evidence type="ECO:0000313" key="2">
    <source>
        <dbReference type="Proteomes" id="UP000297716"/>
    </source>
</evidence>
<sequence length="236" mass="26612">MTALTTSAAITSCKVVIPSTETFGEGFAENAFDKDDDDGSINVKEDGDVTASRDQLERVEQQIKRVEATIADKMLYDVSPEDDQKDGKKQYLKVTIEILYTFFHWHLNQTTGKGDRQKRRTSKRTSLVTFWCLRDQLATTLRTTEKSFKLGELRILAVLFVLLLAPRGARPTLILELKFGDIELSLVQDPTEAEAPPRLVIRLSMHYTDRKHFFIPEIIYDIGNKGAGTLLVKSSG</sequence>
<comment type="caution">
    <text evidence="1">The sequence shown here is derived from an EMBL/GenBank/DDBJ whole genome shotgun (WGS) entry which is preliminary data.</text>
</comment>